<gene>
    <name evidence="1" type="ORF">LCGC14_0825170</name>
</gene>
<dbReference type="AlphaFoldDB" id="A0A0F9Q2W5"/>
<dbReference type="EMBL" id="LAZR01002339">
    <property type="protein sequence ID" value="KKN31312.1"/>
    <property type="molecule type" value="Genomic_DNA"/>
</dbReference>
<evidence type="ECO:0000313" key="1">
    <source>
        <dbReference type="EMBL" id="KKN31312.1"/>
    </source>
</evidence>
<reference evidence="1" key="1">
    <citation type="journal article" date="2015" name="Nature">
        <title>Complex archaea that bridge the gap between prokaryotes and eukaryotes.</title>
        <authorList>
            <person name="Spang A."/>
            <person name="Saw J.H."/>
            <person name="Jorgensen S.L."/>
            <person name="Zaremba-Niedzwiedzka K."/>
            <person name="Martijn J."/>
            <person name="Lind A.E."/>
            <person name="van Eijk R."/>
            <person name="Schleper C."/>
            <person name="Guy L."/>
            <person name="Ettema T.J."/>
        </authorList>
    </citation>
    <scope>NUCLEOTIDE SEQUENCE</scope>
</reference>
<protein>
    <submittedName>
        <fullName evidence="1">Uncharacterized protein</fullName>
    </submittedName>
</protein>
<organism evidence="1">
    <name type="scientific">marine sediment metagenome</name>
    <dbReference type="NCBI Taxonomy" id="412755"/>
    <lineage>
        <taxon>unclassified sequences</taxon>
        <taxon>metagenomes</taxon>
        <taxon>ecological metagenomes</taxon>
    </lineage>
</organism>
<proteinExistence type="predicted"/>
<comment type="caution">
    <text evidence="1">The sequence shown here is derived from an EMBL/GenBank/DDBJ whole genome shotgun (WGS) entry which is preliminary data.</text>
</comment>
<name>A0A0F9Q2W5_9ZZZZ</name>
<accession>A0A0F9Q2W5</accession>
<sequence>MIILSENLNKYERVLNLIYQKGDRIGESLYLDFKSRHIYFQSNRFIGKLQFDFKLEENEELPVNFWVNAPKFLMLVRSYSKLLLKGKVFYNPENKGENFTIDVFEEEFEDTYFMHVKDNWNNYNLSEETLGFLRESYPYTSDEFTNNFKGVYLNEHNLIATDRSKFYCVSIDENFNNFYLHIDLIKVILPTNFNYNEVTIYHKDVNTIISLSGGELEVLSSEILDFEIPPISDPDFIANYNHESFITFSRQNFLEILRFMDFFIKDLTNKRICISIITEKEKGVVFIESIEQDQIKRILPTVEVSTNLIGEHFYISLPYIQMALNTFDDDIIKLQINPEMVAVNFTAVDENVKKHVVLAKIDE</sequence>